<keyword evidence="5" id="KW-0653">Protein transport</keyword>
<name>A0AAU9NPT4_9ASTR</name>
<protein>
    <submittedName>
        <fullName evidence="6">Uncharacterized protein</fullName>
    </submittedName>
</protein>
<evidence type="ECO:0000256" key="4">
    <source>
        <dbReference type="ARBA" id="ARBA00022737"/>
    </source>
</evidence>
<organism evidence="6 7">
    <name type="scientific">Lactuca virosa</name>
    <dbReference type="NCBI Taxonomy" id="75947"/>
    <lineage>
        <taxon>Eukaryota</taxon>
        <taxon>Viridiplantae</taxon>
        <taxon>Streptophyta</taxon>
        <taxon>Embryophyta</taxon>
        <taxon>Tracheophyta</taxon>
        <taxon>Spermatophyta</taxon>
        <taxon>Magnoliopsida</taxon>
        <taxon>eudicotyledons</taxon>
        <taxon>Gunneridae</taxon>
        <taxon>Pentapetalae</taxon>
        <taxon>asterids</taxon>
        <taxon>campanulids</taxon>
        <taxon>Asterales</taxon>
        <taxon>Asteraceae</taxon>
        <taxon>Cichorioideae</taxon>
        <taxon>Cichorieae</taxon>
        <taxon>Lactucinae</taxon>
        <taxon>Lactuca</taxon>
    </lineage>
</organism>
<comment type="subcellular location">
    <subcellularLocation>
        <location evidence="1">Cytoplasm</location>
    </subcellularLocation>
</comment>
<dbReference type="InterPro" id="IPR040122">
    <property type="entry name" value="Importin_beta"/>
</dbReference>
<dbReference type="InterPro" id="IPR011989">
    <property type="entry name" value="ARM-like"/>
</dbReference>
<dbReference type="EMBL" id="CAKMRJ010005350">
    <property type="protein sequence ID" value="CAH1439783.1"/>
    <property type="molecule type" value="Genomic_DNA"/>
</dbReference>
<gene>
    <name evidence="6" type="ORF">LVIROSA_LOCUS25961</name>
</gene>
<sequence>MPELLRYAKLAIEKGLAQGRDGSYIKELFDYIVPALVEALHKEPDTETCANMLDALNECLEIYGQVLDENQVRSIVDEIKQVITASSSRKKERAERTNAEDFDAEGELLKEQNEQEEEVFDQVGEILGTLVKTFKASFLPFFDELSSYIMPMWGKDKTTEERQIAICIFDDMAEQCREAALKYYDTYIPFLLDACNDENPDIRQVLSRLNFVIRHPNALQPDNIMAYDNAVSGLGKVCMGGVDWRLQLSFYLRLHAKDLMNLS</sequence>
<comment type="caution">
    <text evidence="6">The sequence shown here is derived from an EMBL/GenBank/DDBJ whole genome shotgun (WGS) entry which is preliminary data.</text>
</comment>
<dbReference type="GO" id="GO:0006606">
    <property type="term" value="P:protein import into nucleus"/>
    <property type="evidence" value="ECO:0007669"/>
    <property type="project" value="InterPro"/>
</dbReference>
<evidence type="ECO:0000256" key="2">
    <source>
        <dbReference type="ARBA" id="ARBA00022448"/>
    </source>
</evidence>
<dbReference type="InterPro" id="IPR041389">
    <property type="entry name" value="Importin_rep_6"/>
</dbReference>
<dbReference type="PANTHER" id="PTHR10527">
    <property type="entry name" value="IMPORTIN BETA"/>
    <property type="match status" value="1"/>
</dbReference>
<proteinExistence type="predicted"/>
<dbReference type="GO" id="GO:0005737">
    <property type="term" value="C:cytoplasm"/>
    <property type="evidence" value="ECO:0007669"/>
    <property type="project" value="UniProtKB-SubCell"/>
</dbReference>
<accession>A0AAU9NPT4</accession>
<keyword evidence="3" id="KW-0963">Cytoplasm</keyword>
<keyword evidence="2" id="KW-0813">Transport</keyword>
<dbReference type="InterPro" id="IPR016024">
    <property type="entry name" value="ARM-type_fold"/>
</dbReference>
<evidence type="ECO:0000256" key="3">
    <source>
        <dbReference type="ARBA" id="ARBA00022490"/>
    </source>
</evidence>
<dbReference type="Pfam" id="PF18829">
    <property type="entry name" value="Importin_rep_6"/>
    <property type="match status" value="1"/>
</dbReference>
<evidence type="ECO:0000313" key="7">
    <source>
        <dbReference type="Proteomes" id="UP001157418"/>
    </source>
</evidence>
<dbReference type="SUPFAM" id="SSF48371">
    <property type="entry name" value="ARM repeat"/>
    <property type="match status" value="1"/>
</dbReference>
<reference evidence="6 7" key="1">
    <citation type="submission" date="2022-01" db="EMBL/GenBank/DDBJ databases">
        <authorList>
            <person name="Xiong W."/>
            <person name="Schranz E."/>
        </authorList>
    </citation>
    <scope>NUCLEOTIDE SEQUENCE [LARGE SCALE GENOMIC DNA]</scope>
</reference>
<dbReference type="Gene3D" id="1.25.10.10">
    <property type="entry name" value="Leucine-rich Repeat Variant"/>
    <property type="match status" value="1"/>
</dbReference>
<evidence type="ECO:0000256" key="1">
    <source>
        <dbReference type="ARBA" id="ARBA00004496"/>
    </source>
</evidence>
<dbReference type="AlphaFoldDB" id="A0AAU9NPT4"/>
<keyword evidence="4" id="KW-0677">Repeat</keyword>
<dbReference type="Proteomes" id="UP001157418">
    <property type="component" value="Unassembled WGS sequence"/>
</dbReference>
<evidence type="ECO:0000256" key="5">
    <source>
        <dbReference type="ARBA" id="ARBA00022927"/>
    </source>
</evidence>
<evidence type="ECO:0000313" key="6">
    <source>
        <dbReference type="EMBL" id="CAH1439783.1"/>
    </source>
</evidence>
<keyword evidence="7" id="KW-1185">Reference proteome</keyword>